<proteinExistence type="predicted"/>
<protein>
    <submittedName>
        <fullName evidence="1">PHB de-polymerase domain-containing protein</fullName>
    </submittedName>
</protein>
<evidence type="ECO:0000313" key="2">
    <source>
        <dbReference type="Proteomes" id="UP000054925"/>
    </source>
</evidence>
<dbReference type="RefSeq" id="WP_087656986.1">
    <property type="nucleotide sequence ID" value="NZ_FCOL02000015.1"/>
</dbReference>
<dbReference type="Gene3D" id="3.40.50.1820">
    <property type="entry name" value="alpha/beta hydrolase"/>
    <property type="match status" value="1"/>
</dbReference>
<comment type="caution">
    <text evidence="1">The sequence shown here is derived from an EMBL/GenBank/DDBJ whole genome shotgun (WGS) entry which is preliminary data.</text>
</comment>
<name>A0A158IVY6_9BURK</name>
<dbReference type="SUPFAM" id="SSF53474">
    <property type="entry name" value="alpha/beta-Hydrolases"/>
    <property type="match status" value="1"/>
</dbReference>
<dbReference type="OrthoDB" id="7231451at2"/>
<gene>
    <name evidence="1" type="ORF">AWB67_02974</name>
</gene>
<dbReference type="Proteomes" id="UP000054925">
    <property type="component" value="Unassembled WGS sequence"/>
</dbReference>
<dbReference type="PANTHER" id="PTHR36837">
    <property type="entry name" value="POLY(3-HYDROXYALKANOATE) POLYMERASE SUBUNIT PHAC"/>
    <property type="match status" value="1"/>
</dbReference>
<organism evidence="1 2">
    <name type="scientific">Caballeronia terrestris</name>
    <dbReference type="NCBI Taxonomy" id="1226301"/>
    <lineage>
        <taxon>Bacteria</taxon>
        <taxon>Pseudomonadati</taxon>
        <taxon>Pseudomonadota</taxon>
        <taxon>Betaproteobacteria</taxon>
        <taxon>Burkholderiales</taxon>
        <taxon>Burkholderiaceae</taxon>
        <taxon>Caballeronia</taxon>
    </lineage>
</organism>
<dbReference type="EMBL" id="FCOL02000015">
    <property type="protein sequence ID" value="SAL60794.1"/>
    <property type="molecule type" value="Genomic_DNA"/>
</dbReference>
<dbReference type="PANTHER" id="PTHR36837:SF2">
    <property type="entry name" value="POLY(3-HYDROXYALKANOATE) POLYMERASE SUBUNIT PHAC"/>
    <property type="match status" value="1"/>
</dbReference>
<dbReference type="InterPro" id="IPR024501">
    <property type="entry name" value="DUF3141"/>
</dbReference>
<evidence type="ECO:0000313" key="1">
    <source>
        <dbReference type="EMBL" id="SAL60794.1"/>
    </source>
</evidence>
<dbReference type="InterPro" id="IPR051321">
    <property type="entry name" value="PHA/PHB_synthase"/>
</dbReference>
<sequence>MDASTPLARSHEISRKVALVFQKRMENAQNHFRERLADTAGHDATRGVLALSPASFDPLSGYRYALDAMQRSILFWDTLRERGTAFVEQSTSGLKPALHFEYDTILDGRTFARPVNYALLKIKPPPGVTISDERRPYLIIDPRAGHGPGIGGFKDDSQVGVAMRAGHPVYFVVFYRDPEPGQTLLDVCAAEEEFVRKVRALHPESPRPAIIGNCQGGWAAMMLAASNPDDTGPIVINGAPMSYWSGAWSEGEGDNPMRYSGGMLGGTWLASLTADLGNGKFDGAHLVQNFENLNPANSFWDKYYHLYANIDTEPPRFLDFERWWGGYYLMNREEIEWITRNLFVGNKLWSGDVKDPAGKGFDLRNIKSPIVLFASMGDNITPPQQAFNWVADLYGSTEEIKARGQVIIGLLHKSIGHLGIFVSGKVAQREHTQIVSVLKTIESLPPGLYAMQITERKNERGETECEVDFHEHRLEEIVERLNRFERVDEKPFKAVAEVSDFNQRAYELFIQPFVQATSNDFTARLSRAFHPLRFQRWAFSDMNPWLAWLGPAAASIKAARKDPVDSGPYRDAEKAGSELVSASLDFYRAMRDASTEAAFFMCYGNMAAKDRAGDPPAPAAADVVSDPRELPFVKEALDAISEGGYAEAFARMAFLLKRHGEPIPLARLVLQQELANDYAEFLPNLQPDQWRRIRGEQEIIARYEPEQALVTLPKLLADRIERKRILTLLDRLVADERVQRGQPTDEQRAMLERIRTVLLGKAAREPRAATLAR</sequence>
<dbReference type="AlphaFoldDB" id="A0A158IVY6"/>
<keyword evidence="2" id="KW-1185">Reference proteome</keyword>
<dbReference type="Pfam" id="PF11339">
    <property type="entry name" value="DUF3141"/>
    <property type="match status" value="1"/>
</dbReference>
<reference evidence="1" key="1">
    <citation type="submission" date="2016-01" db="EMBL/GenBank/DDBJ databases">
        <authorList>
            <person name="Peeters C."/>
        </authorList>
    </citation>
    <scope>NUCLEOTIDE SEQUENCE [LARGE SCALE GENOMIC DNA]</scope>
    <source>
        <strain evidence="1">LMG 22937</strain>
    </source>
</reference>
<dbReference type="InterPro" id="IPR029058">
    <property type="entry name" value="AB_hydrolase_fold"/>
</dbReference>
<accession>A0A158IVY6</accession>